<proteinExistence type="predicted"/>
<reference evidence="1 2" key="1">
    <citation type="submission" date="2018-03" db="EMBL/GenBank/DDBJ databases">
        <title>Genomic Encyclopedia of Archaeal and Bacterial Type Strains, Phase II (KMG-II): from individual species to whole genera.</title>
        <authorList>
            <person name="Goeker M."/>
        </authorList>
    </citation>
    <scope>NUCLEOTIDE SEQUENCE [LARGE SCALE GENOMIC DNA]</scope>
    <source>
        <strain evidence="1 2">DSM 45601</strain>
    </source>
</reference>
<name>A0A2T0QDD2_9ACTN</name>
<accession>A0A2T0QDD2</accession>
<sequence length="140" mass="15368">MTTARLNPAEAVERYVRFWNGETPDEQRRAAAEVFTEDVEYRAVPGVLTGAEALIGFRTQFIEHVGAATYRVPAPPDHHHDRARFGWEIVLADGTVFAAGTDIAQLAPDGRITAVVSFLDRAPEGFEHHEAEAERAGGAR</sequence>
<dbReference type="OrthoDB" id="9808719at2"/>
<evidence type="ECO:0000313" key="2">
    <source>
        <dbReference type="Proteomes" id="UP000237846"/>
    </source>
</evidence>
<dbReference type="RefSeq" id="WP_106238497.1">
    <property type="nucleotide sequence ID" value="NZ_PVZC01000001.1"/>
</dbReference>
<evidence type="ECO:0000313" key="1">
    <source>
        <dbReference type="EMBL" id="PRY01929.1"/>
    </source>
</evidence>
<dbReference type="EMBL" id="PVZC01000001">
    <property type="protein sequence ID" value="PRY01929.1"/>
    <property type="molecule type" value="Genomic_DNA"/>
</dbReference>
<comment type="caution">
    <text evidence="1">The sequence shown here is derived from an EMBL/GenBank/DDBJ whole genome shotgun (WGS) entry which is preliminary data.</text>
</comment>
<dbReference type="AlphaFoldDB" id="A0A2T0QDD2"/>
<protein>
    <submittedName>
        <fullName evidence="1">SnoaL-like protein</fullName>
    </submittedName>
</protein>
<dbReference type="Gene3D" id="3.10.450.50">
    <property type="match status" value="1"/>
</dbReference>
<dbReference type="Proteomes" id="UP000237846">
    <property type="component" value="Unassembled WGS sequence"/>
</dbReference>
<dbReference type="SUPFAM" id="SSF54427">
    <property type="entry name" value="NTF2-like"/>
    <property type="match status" value="1"/>
</dbReference>
<organism evidence="1 2">
    <name type="scientific">Allonocardiopsis opalescens</name>
    <dbReference type="NCBI Taxonomy" id="1144618"/>
    <lineage>
        <taxon>Bacteria</taxon>
        <taxon>Bacillati</taxon>
        <taxon>Actinomycetota</taxon>
        <taxon>Actinomycetes</taxon>
        <taxon>Streptosporangiales</taxon>
        <taxon>Allonocardiopsis</taxon>
    </lineage>
</organism>
<dbReference type="InterPro" id="IPR032710">
    <property type="entry name" value="NTF2-like_dom_sf"/>
</dbReference>
<keyword evidence="2" id="KW-1185">Reference proteome</keyword>
<gene>
    <name evidence="1" type="ORF">CLV72_101527</name>
</gene>